<protein>
    <submittedName>
        <fullName evidence="1">Uncharacterized protein</fullName>
    </submittedName>
</protein>
<accession>A0A6C0J937</accession>
<organism evidence="1">
    <name type="scientific">viral metagenome</name>
    <dbReference type="NCBI Taxonomy" id="1070528"/>
    <lineage>
        <taxon>unclassified sequences</taxon>
        <taxon>metagenomes</taxon>
        <taxon>organismal metagenomes</taxon>
    </lineage>
</organism>
<sequence>MFYKYATDIEKHMISNPDTKFKDGYNDDRENIYWKANSGYDKPVTCEHVCLNFSLILKGHKLYINPLMIYNR</sequence>
<proteinExistence type="predicted"/>
<reference evidence="1" key="1">
    <citation type="journal article" date="2020" name="Nature">
        <title>Giant virus diversity and host interactions through global metagenomics.</title>
        <authorList>
            <person name="Schulz F."/>
            <person name="Roux S."/>
            <person name="Paez-Espino D."/>
            <person name="Jungbluth S."/>
            <person name="Walsh D.A."/>
            <person name="Denef V.J."/>
            <person name="McMahon K.D."/>
            <person name="Konstantinidis K.T."/>
            <person name="Eloe-Fadrosh E.A."/>
            <person name="Kyrpides N.C."/>
            <person name="Woyke T."/>
        </authorList>
    </citation>
    <scope>NUCLEOTIDE SEQUENCE</scope>
    <source>
        <strain evidence="1">GVMAG-M-3300025860-20</strain>
    </source>
</reference>
<dbReference type="AlphaFoldDB" id="A0A6C0J937"/>
<dbReference type="EMBL" id="MN740334">
    <property type="protein sequence ID" value="QHU01037.1"/>
    <property type="molecule type" value="Genomic_DNA"/>
</dbReference>
<name>A0A6C0J937_9ZZZZ</name>
<evidence type="ECO:0000313" key="1">
    <source>
        <dbReference type="EMBL" id="QHU01037.1"/>
    </source>
</evidence>